<dbReference type="GO" id="GO:0016020">
    <property type="term" value="C:membrane"/>
    <property type="evidence" value="ECO:0007669"/>
    <property type="project" value="GOC"/>
</dbReference>
<comment type="catalytic activity">
    <reaction evidence="11 12">
        <text>a UDP-3-O-[(3R)-3-hydroxyacyl]-N-acetyl-alpha-D-glucosamine + H2O = a UDP-3-O-[(3R)-3-hydroxyacyl]-alpha-D-glucosamine + acetate</text>
        <dbReference type="Rhea" id="RHEA:67816"/>
        <dbReference type="ChEBI" id="CHEBI:15377"/>
        <dbReference type="ChEBI" id="CHEBI:30089"/>
        <dbReference type="ChEBI" id="CHEBI:137740"/>
        <dbReference type="ChEBI" id="CHEBI:173225"/>
        <dbReference type="EC" id="3.5.1.108"/>
    </reaction>
</comment>
<dbReference type="HAMAP" id="MF_00388">
    <property type="entry name" value="LpxC"/>
    <property type="match status" value="1"/>
</dbReference>
<dbReference type="GO" id="GO:0009245">
    <property type="term" value="P:lipid A biosynthetic process"/>
    <property type="evidence" value="ECO:0007669"/>
    <property type="project" value="UniProtKB-UniRule"/>
</dbReference>
<dbReference type="EMBL" id="SACL01000002">
    <property type="protein sequence ID" value="RVT97450.1"/>
    <property type="molecule type" value="Genomic_DNA"/>
</dbReference>
<dbReference type="GO" id="GO:0103117">
    <property type="term" value="F:UDP-3-O-acyl-N-acetylglucosamine deacetylase activity"/>
    <property type="evidence" value="ECO:0007669"/>
    <property type="project" value="UniProtKB-UniRule"/>
</dbReference>
<evidence type="ECO:0000256" key="5">
    <source>
        <dbReference type="ARBA" id="ARBA00022516"/>
    </source>
</evidence>
<dbReference type="AlphaFoldDB" id="A0A437MIH9"/>
<keyword evidence="8 12" id="KW-0378">Hydrolase</keyword>
<dbReference type="PANTHER" id="PTHR33694:SF1">
    <property type="entry name" value="UDP-3-O-ACYL-N-ACETYLGLUCOSAMINE DEACETYLASE 1, MITOCHONDRIAL-RELATED"/>
    <property type="match status" value="1"/>
</dbReference>
<evidence type="ECO:0000256" key="11">
    <source>
        <dbReference type="ARBA" id="ARBA00024535"/>
    </source>
</evidence>
<evidence type="ECO:0000256" key="12">
    <source>
        <dbReference type="HAMAP-Rule" id="MF_00388"/>
    </source>
</evidence>
<dbReference type="InterPro" id="IPR011334">
    <property type="entry name" value="UDP-acyl_GlcNac_deAcase_C"/>
</dbReference>
<keyword evidence="14" id="KW-1185">Reference proteome</keyword>
<dbReference type="InterPro" id="IPR020568">
    <property type="entry name" value="Ribosomal_Su5_D2-typ_SF"/>
</dbReference>
<dbReference type="Proteomes" id="UP000282957">
    <property type="component" value="Unassembled WGS sequence"/>
</dbReference>
<gene>
    <name evidence="12 13" type="primary">lpxC</name>
    <name evidence="13" type="ORF">EOD42_06375</name>
</gene>
<dbReference type="InterPro" id="IPR004463">
    <property type="entry name" value="UDP-acyl_GlcNac_deAcase"/>
</dbReference>
<proteinExistence type="inferred from homology"/>
<reference evidence="13 14" key="1">
    <citation type="submission" date="2019-01" db="EMBL/GenBank/DDBJ databases">
        <authorList>
            <person name="Chen W.-M."/>
        </authorList>
    </citation>
    <scope>NUCLEOTIDE SEQUENCE [LARGE SCALE GENOMIC DNA]</scope>
    <source>
        <strain evidence="13 14">CCP-6</strain>
    </source>
</reference>
<dbReference type="GO" id="GO:0046872">
    <property type="term" value="F:metal ion binding"/>
    <property type="evidence" value="ECO:0007669"/>
    <property type="project" value="UniProtKB-KW"/>
</dbReference>
<sequence>MDGFVTSGAARRRTLRQAIGFAGIGLHSGRRVRGRIVPAMSGAGIAFLRTDLGILIPARHDHVVDTRLCTVIGLDGATVSTVEHVMAALAGHGVDDAIVEVDGPEMPILDGSAEPFQFLLDCAGIASRPGLARSIEVLRTVRVEQGDGPNAAWAELQPVDGPWFEAQLSIDFSAGAIGRQEFGLRVTPQSFREELADSRTFTLAEEISRLRSMGLALGGTLDNAVVVDGPLVLNPGGLRNSSEFVRHKLLDVVGDLALAGAPIAGRFVGNRTGHALNNKLLHALFADRGAWRFCPGHAVADGVSARLPAVAAA</sequence>
<accession>A0A437MIH9</accession>
<evidence type="ECO:0000256" key="10">
    <source>
        <dbReference type="ARBA" id="ARBA00023098"/>
    </source>
</evidence>
<dbReference type="Pfam" id="PF03331">
    <property type="entry name" value="LpxC"/>
    <property type="match status" value="1"/>
</dbReference>
<protein>
    <recommendedName>
        <fullName evidence="4 12">UDP-3-O-acyl-N-acetylglucosamine deacetylase</fullName>
        <shortName evidence="12">UDP-3-O-acyl-GlcNAc deacetylase</shortName>
        <ecNumber evidence="4 12">3.5.1.108</ecNumber>
    </recommendedName>
    <alternativeName>
        <fullName evidence="12">UDP-3-O-[R-3-hydroxymyristoyl]-N-acetylglucosamine deacetylase</fullName>
    </alternativeName>
</protein>
<dbReference type="SUPFAM" id="SSF54211">
    <property type="entry name" value="Ribosomal protein S5 domain 2-like"/>
    <property type="match status" value="2"/>
</dbReference>
<dbReference type="EC" id="3.5.1.108" evidence="4 12"/>
<comment type="cofactor">
    <cofactor evidence="1 12">
        <name>Zn(2+)</name>
        <dbReference type="ChEBI" id="CHEBI:29105"/>
    </cofactor>
</comment>
<comment type="pathway">
    <text evidence="3 12">Glycolipid biosynthesis; lipid IV(A) biosynthesis; lipid IV(A) from (3R)-3-hydroxytetradecanoyl-[acyl-carrier-protein] and UDP-N-acetyl-alpha-D-glucosamine: step 2/6.</text>
</comment>
<evidence type="ECO:0000256" key="3">
    <source>
        <dbReference type="ARBA" id="ARBA00005002"/>
    </source>
</evidence>
<keyword evidence="6 12" id="KW-0441">Lipid A biosynthesis</keyword>
<evidence type="ECO:0000256" key="4">
    <source>
        <dbReference type="ARBA" id="ARBA00012745"/>
    </source>
</evidence>
<evidence type="ECO:0000256" key="8">
    <source>
        <dbReference type="ARBA" id="ARBA00022801"/>
    </source>
</evidence>
<evidence type="ECO:0000256" key="6">
    <source>
        <dbReference type="ARBA" id="ARBA00022556"/>
    </source>
</evidence>
<evidence type="ECO:0000313" key="13">
    <source>
        <dbReference type="EMBL" id="RVT97450.1"/>
    </source>
</evidence>
<evidence type="ECO:0000256" key="7">
    <source>
        <dbReference type="ARBA" id="ARBA00022723"/>
    </source>
</evidence>
<evidence type="ECO:0000256" key="1">
    <source>
        <dbReference type="ARBA" id="ARBA00001947"/>
    </source>
</evidence>
<feature type="binding site" evidence="12">
    <location>
        <position position="251"/>
    </location>
    <ligand>
        <name>Zn(2+)</name>
        <dbReference type="ChEBI" id="CHEBI:29105"/>
    </ligand>
</feature>
<organism evidence="13 14">
    <name type="scientific">Rhodovarius crocodyli</name>
    <dbReference type="NCBI Taxonomy" id="1979269"/>
    <lineage>
        <taxon>Bacteria</taxon>
        <taxon>Pseudomonadati</taxon>
        <taxon>Pseudomonadota</taxon>
        <taxon>Alphaproteobacteria</taxon>
        <taxon>Acetobacterales</taxon>
        <taxon>Roseomonadaceae</taxon>
        <taxon>Rhodovarius</taxon>
    </lineage>
</organism>
<dbReference type="UniPathway" id="UPA00359">
    <property type="reaction ID" value="UER00478"/>
</dbReference>
<dbReference type="Gene3D" id="3.30.230.20">
    <property type="entry name" value="lpxc deacetylase, domain 1"/>
    <property type="match status" value="1"/>
</dbReference>
<dbReference type="PANTHER" id="PTHR33694">
    <property type="entry name" value="UDP-3-O-ACYL-N-ACETYLGLUCOSAMINE DEACETYLASE 1, MITOCHONDRIAL-RELATED"/>
    <property type="match status" value="1"/>
</dbReference>
<keyword evidence="10 12" id="KW-0443">Lipid metabolism</keyword>
<dbReference type="Gene3D" id="3.30.1700.10">
    <property type="entry name" value="lpxc deacetylase, domain 2"/>
    <property type="match status" value="1"/>
</dbReference>
<feature type="active site" description="Proton donor" evidence="12">
    <location>
        <position position="274"/>
    </location>
</feature>
<evidence type="ECO:0000256" key="9">
    <source>
        <dbReference type="ARBA" id="ARBA00022833"/>
    </source>
</evidence>
<evidence type="ECO:0000256" key="2">
    <source>
        <dbReference type="ARBA" id="ARBA00002923"/>
    </source>
</evidence>
<feature type="binding site" evidence="12">
    <location>
        <position position="247"/>
    </location>
    <ligand>
        <name>Zn(2+)</name>
        <dbReference type="ChEBI" id="CHEBI:29105"/>
    </ligand>
</feature>
<evidence type="ECO:0000313" key="14">
    <source>
        <dbReference type="Proteomes" id="UP000282957"/>
    </source>
</evidence>
<keyword evidence="9 12" id="KW-0862">Zinc</keyword>
<feature type="binding site" evidence="12">
    <location>
        <position position="84"/>
    </location>
    <ligand>
        <name>Zn(2+)</name>
        <dbReference type="ChEBI" id="CHEBI:29105"/>
    </ligand>
</feature>
<keyword evidence="5 12" id="KW-0444">Lipid biosynthesis</keyword>
<dbReference type="InterPro" id="IPR015870">
    <property type="entry name" value="UDP-acyl_N-AcGlcN_deAcase_N"/>
</dbReference>
<comment type="caution">
    <text evidence="13">The sequence shown here is derived from an EMBL/GenBank/DDBJ whole genome shotgun (WGS) entry which is preliminary data.</text>
</comment>
<name>A0A437MIH9_9PROT</name>
<comment type="function">
    <text evidence="2 12">Catalyzes the hydrolysis of UDP-3-O-myristoyl-N-acetylglucosamine to form UDP-3-O-myristoylglucosamine and acetate, the committed step in lipid A biosynthesis.</text>
</comment>
<comment type="similarity">
    <text evidence="12">Belongs to the LpxC family.</text>
</comment>
<keyword evidence="7 12" id="KW-0479">Metal-binding</keyword>
<dbReference type="NCBIfam" id="TIGR00325">
    <property type="entry name" value="lpxC"/>
    <property type="match status" value="1"/>
</dbReference>
<dbReference type="RefSeq" id="WP_127786678.1">
    <property type="nucleotide sequence ID" value="NZ_SACL01000002.1"/>
</dbReference>
<dbReference type="OrthoDB" id="9802746at2"/>